<keyword evidence="4" id="KW-1185">Reference proteome</keyword>
<name>A0AAN9SS04_PSOTE</name>
<organism evidence="3 4">
    <name type="scientific">Psophocarpus tetragonolobus</name>
    <name type="common">Winged bean</name>
    <name type="synonym">Dolichos tetragonolobus</name>
    <dbReference type="NCBI Taxonomy" id="3891"/>
    <lineage>
        <taxon>Eukaryota</taxon>
        <taxon>Viridiplantae</taxon>
        <taxon>Streptophyta</taxon>
        <taxon>Embryophyta</taxon>
        <taxon>Tracheophyta</taxon>
        <taxon>Spermatophyta</taxon>
        <taxon>Magnoliopsida</taxon>
        <taxon>eudicotyledons</taxon>
        <taxon>Gunneridae</taxon>
        <taxon>Pentapetalae</taxon>
        <taxon>rosids</taxon>
        <taxon>fabids</taxon>
        <taxon>Fabales</taxon>
        <taxon>Fabaceae</taxon>
        <taxon>Papilionoideae</taxon>
        <taxon>50 kb inversion clade</taxon>
        <taxon>NPAAA clade</taxon>
        <taxon>indigoferoid/millettioid clade</taxon>
        <taxon>Phaseoleae</taxon>
        <taxon>Psophocarpus</taxon>
    </lineage>
</organism>
<dbReference type="AlphaFoldDB" id="A0AAN9SS04"/>
<dbReference type="PROSITE" id="PS50902">
    <property type="entry name" value="FLAVODOXIN_LIKE"/>
    <property type="match status" value="1"/>
</dbReference>
<dbReference type="Proteomes" id="UP001386955">
    <property type="component" value="Unassembled WGS sequence"/>
</dbReference>
<dbReference type="SUPFAM" id="SSF52218">
    <property type="entry name" value="Flavoproteins"/>
    <property type="match status" value="1"/>
</dbReference>
<sequence>MPTTEEVQMQETKLALEGSPVLVKIYVVYYSMYGNVERLAEKLQEGANLVEGVPQTLSTEELAKLGAPAKSDVLIIQPNELLRLMVLSYASHKIWNDGSAV</sequence>
<dbReference type="GO" id="GO:0016020">
    <property type="term" value="C:membrane"/>
    <property type="evidence" value="ECO:0007669"/>
    <property type="project" value="TreeGrafter"/>
</dbReference>
<dbReference type="PANTHER" id="PTHR30546:SF23">
    <property type="entry name" value="FLAVOPROTEIN-LIKE PROTEIN YCP4-RELATED"/>
    <property type="match status" value="1"/>
</dbReference>
<dbReference type="GO" id="GO:0003955">
    <property type="term" value="F:NAD(P)H dehydrogenase (quinone) activity"/>
    <property type="evidence" value="ECO:0007669"/>
    <property type="project" value="TreeGrafter"/>
</dbReference>
<evidence type="ECO:0000313" key="4">
    <source>
        <dbReference type="Proteomes" id="UP001386955"/>
    </source>
</evidence>
<reference evidence="3 4" key="1">
    <citation type="submission" date="2024-01" db="EMBL/GenBank/DDBJ databases">
        <title>The genomes of 5 underutilized Papilionoideae crops provide insights into root nodulation and disease resistanc.</title>
        <authorList>
            <person name="Jiang F."/>
        </authorList>
    </citation>
    <scope>NUCLEOTIDE SEQUENCE [LARGE SCALE GENOMIC DNA]</scope>
    <source>
        <strain evidence="3">DUOXIRENSHENG_FW03</strain>
        <tissue evidence="3">Leaves</tissue>
    </source>
</reference>
<feature type="domain" description="Flavodoxin-like" evidence="2">
    <location>
        <begin position="25"/>
        <end position="101"/>
    </location>
</feature>
<dbReference type="GO" id="GO:0010181">
    <property type="term" value="F:FMN binding"/>
    <property type="evidence" value="ECO:0007669"/>
    <property type="project" value="InterPro"/>
</dbReference>
<evidence type="ECO:0000313" key="3">
    <source>
        <dbReference type="EMBL" id="KAK7405139.1"/>
    </source>
</evidence>
<gene>
    <name evidence="3" type="ORF">VNO78_06337</name>
</gene>
<accession>A0AAN9SS04</accession>
<dbReference type="Gene3D" id="3.40.50.360">
    <property type="match status" value="1"/>
</dbReference>
<comment type="caution">
    <text evidence="3">The sequence shown here is derived from an EMBL/GenBank/DDBJ whole genome shotgun (WGS) entry which is preliminary data.</text>
</comment>
<proteinExistence type="inferred from homology"/>
<comment type="similarity">
    <text evidence="1">Belongs to the WrbA family.</text>
</comment>
<protein>
    <recommendedName>
        <fullName evidence="2">Flavodoxin-like domain-containing protein</fullName>
    </recommendedName>
</protein>
<evidence type="ECO:0000259" key="2">
    <source>
        <dbReference type="PROSITE" id="PS50902"/>
    </source>
</evidence>
<dbReference type="InterPro" id="IPR008254">
    <property type="entry name" value="Flavodoxin/NO_synth"/>
</dbReference>
<dbReference type="EMBL" id="JAYMYS010000002">
    <property type="protein sequence ID" value="KAK7405139.1"/>
    <property type="molecule type" value="Genomic_DNA"/>
</dbReference>
<dbReference type="InterPro" id="IPR029039">
    <property type="entry name" value="Flavoprotein-like_sf"/>
</dbReference>
<evidence type="ECO:0000256" key="1">
    <source>
        <dbReference type="ARBA" id="ARBA00006961"/>
    </source>
</evidence>
<dbReference type="PANTHER" id="PTHR30546">
    <property type="entry name" value="FLAVODOXIN-RELATED PROTEIN WRBA-RELATED"/>
    <property type="match status" value="1"/>
</dbReference>